<protein>
    <submittedName>
        <fullName evidence="2">Uncharacterized protein</fullName>
    </submittedName>
</protein>
<feature type="compositionally biased region" description="Basic residues" evidence="1">
    <location>
        <begin position="78"/>
        <end position="87"/>
    </location>
</feature>
<feature type="compositionally biased region" description="Basic and acidic residues" evidence="1">
    <location>
        <begin position="88"/>
        <end position="99"/>
    </location>
</feature>
<feature type="region of interest" description="Disordered" evidence="1">
    <location>
        <begin position="73"/>
        <end position="149"/>
    </location>
</feature>
<keyword evidence="3" id="KW-1185">Reference proteome</keyword>
<dbReference type="Proteomes" id="UP001521222">
    <property type="component" value="Unassembled WGS sequence"/>
</dbReference>
<feature type="compositionally biased region" description="Basic and acidic residues" evidence="1">
    <location>
        <begin position="129"/>
        <end position="138"/>
    </location>
</feature>
<comment type="caution">
    <text evidence="2">The sequence shown here is derived from an EMBL/GenBank/DDBJ whole genome shotgun (WGS) entry which is preliminary data.</text>
</comment>
<name>A0ABR3RYW0_9PLEO</name>
<organism evidence="2 3">
    <name type="scientific">Nothophoma quercina</name>
    <dbReference type="NCBI Taxonomy" id="749835"/>
    <lineage>
        <taxon>Eukaryota</taxon>
        <taxon>Fungi</taxon>
        <taxon>Dikarya</taxon>
        <taxon>Ascomycota</taxon>
        <taxon>Pezizomycotina</taxon>
        <taxon>Dothideomycetes</taxon>
        <taxon>Pleosporomycetidae</taxon>
        <taxon>Pleosporales</taxon>
        <taxon>Pleosporineae</taxon>
        <taxon>Didymellaceae</taxon>
        <taxon>Nothophoma</taxon>
    </lineage>
</organism>
<evidence type="ECO:0000256" key="1">
    <source>
        <dbReference type="SAM" id="MobiDB-lite"/>
    </source>
</evidence>
<feature type="region of interest" description="Disordered" evidence="1">
    <location>
        <begin position="1"/>
        <end position="61"/>
    </location>
</feature>
<accession>A0ABR3RYW0</accession>
<gene>
    <name evidence="2" type="ORF">SLS59_001108</name>
</gene>
<proteinExistence type="predicted"/>
<dbReference type="EMBL" id="JAKIXB020000003">
    <property type="protein sequence ID" value="KAL1609601.1"/>
    <property type="molecule type" value="Genomic_DNA"/>
</dbReference>
<evidence type="ECO:0000313" key="2">
    <source>
        <dbReference type="EMBL" id="KAL1609601.1"/>
    </source>
</evidence>
<feature type="compositionally biased region" description="Basic residues" evidence="1">
    <location>
        <begin position="112"/>
        <end position="121"/>
    </location>
</feature>
<reference evidence="2 3" key="1">
    <citation type="submission" date="2024-02" db="EMBL/GenBank/DDBJ databases">
        <title>De novo assembly and annotation of 12 fungi associated with fruit tree decline syndrome in Ontario, Canada.</title>
        <authorList>
            <person name="Sulman M."/>
            <person name="Ellouze W."/>
            <person name="Ilyukhin E."/>
        </authorList>
    </citation>
    <scope>NUCLEOTIDE SEQUENCE [LARGE SCALE GENOMIC DNA]</scope>
    <source>
        <strain evidence="2 3">M97-236</strain>
    </source>
</reference>
<evidence type="ECO:0000313" key="3">
    <source>
        <dbReference type="Proteomes" id="UP001521222"/>
    </source>
</evidence>
<sequence>MAKKAAENSESSLSPAPEDLQTPVETELNVKAATNGKKRKAETTIKTTTKTTKRTKKAPAEEIKVEEEVIEKATETPRKRRAPAKKVKHEEDANEKEVGEEGEAAAVMEKTVKKKVTRTKKSKEPVPPLEERTADTKLRIGAHVSVAGG</sequence>